<accession>K3VU90</accession>
<dbReference type="Proteomes" id="UP000007978">
    <property type="component" value="Chromosome 1"/>
</dbReference>
<dbReference type="AlphaFoldDB" id="K3VU90"/>
<sequence length="73" mass="8723">MDAICVLHQVLWRELVLTRTLLNLNAEHDLEINHVQYLFSAMNAQWQVTESRLDDQQFIGLRYEHLDSLQWSL</sequence>
<evidence type="ECO:0000313" key="1">
    <source>
        <dbReference type="EMBL" id="EKJ79159.1"/>
    </source>
</evidence>
<protein>
    <submittedName>
        <fullName evidence="1">Uncharacterized protein</fullName>
    </submittedName>
</protein>
<dbReference type="GeneID" id="20359254"/>
<gene>
    <name evidence="1" type="ORF">FPSE_00634</name>
</gene>
<dbReference type="KEGG" id="fpu:FPSE_00634"/>
<dbReference type="HOGENOM" id="CLU_2704914_0_0_1"/>
<proteinExistence type="predicted"/>
<dbReference type="EMBL" id="AFNW01000013">
    <property type="protein sequence ID" value="EKJ79159.1"/>
    <property type="molecule type" value="Genomic_DNA"/>
</dbReference>
<comment type="caution">
    <text evidence="1">The sequence shown here is derived from an EMBL/GenBank/DDBJ whole genome shotgun (WGS) entry which is preliminary data.</text>
</comment>
<reference evidence="1 2" key="1">
    <citation type="journal article" date="2012" name="PLoS Pathog.">
        <title>Comparative pathogenomics reveals horizontally acquired novel virulence genes in fungi infecting cereal hosts.</title>
        <authorList>
            <person name="Gardiner D.M."/>
            <person name="McDonald M.C."/>
            <person name="Covarelli L."/>
            <person name="Solomon P.S."/>
            <person name="Rusu A.G."/>
            <person name="Marshall M."/>
            <person name="Kazan K."/>
            <person name="Chakraborty S."/>
            <person name="McDonald B.A."/>
            <person name="Manners J.M."/>
        </authorList>
    </citation>
    <scope>NUCLEOTIDE SEQUENCE [LARGE SCALE GENOMIC DNA]</scope>
    <source>
        <strain evidence="1 2">CS3096</strain>
    </source>
</reference>
<dbReference type="RefSeq" id="XP_009252029.1">
    <property type="nucleotide sequence ID" value="XM_009253754.1"/>
</dbReference>
<keyword evidence="2" id="KW-1185">Reference proteome</keyword>
<name>K3VU90_FUSPC</name>
<evidence type="ECO:0000313" key="2">
    <source>
        <dbReference type="Proteomes" id="UP000007978"/>
    </source>
</evidence>
<organism evidence="1 2">
    <name type="scientific">Fusarium pseudograminearum (strain CS3096)</name>
    <name type="common">Wheat and barley crown-rot fungus</name>
    <dbReference type="NCBI Taxonomy" id="1028729"/>
    <lineage>
        <taxon>Eukaryota</taxon>
        <taxon>Fungi</taxon>
        <taxon>Dikarya</taxon>
        <taxon>Ascomycota</taxon>
        <taxon>Pezizomycotina</taxon>
        <taxon>Sordariomycetes</taxon>
        <taxon>Hypocreomycetidae</taxon>
        <taxon>Hypocreales</taxon>
        <taxon>Nectriaceae</taxon>
        <taxon>Fusarium</taxon>
    </lineage>
</organism>